<gene>
    <name evidence="3" type="primary">LOC105045393</name>
</gene>
<organism evidence="2 3">
    <name type="scientific">Elaeis guineensis var. tenera</name>
    <name type="common">Oil palm</name>
    <dbReference type="NCBI Taxonomy" id="51953"/>
    <lineage>
        <taxon>Eukaryota</taxon>
        <taxon>Viridiplantae</taxon>
        <taxon>Streptophyta</taxon>
        <taxon>Embryophyta</taxon>
        <taxon>Tracheophyta</taxon>
        <taxon>Spermatophyta</taxon>
        <taxon>Magnoliopsida</taxon>
        <taxon>Liliopsida</taxon>
        <taxon>Arecaceae</taxon>
        <taxon>Arecoideae</taxon>
        <taxon>Cocoseae</taxon>
        <taxon>Elaeidinae</taxon>
        <taxon>Elaeis</taxon>
    </lineage>
</organism>
<dbReference type="RefSeq" id="XP_010921959.1">
    <property type="nucleotide sequence ID" value="XM_010923657.3"/>
</dbReference>
<feature type="region of interest" description="Disordered" evidence="1">
    <location>
        <begin position="144"/>
        <end position="215"/>
    </location>
</feature>
<protein>
    <submittedName>
        <fullName evidence="3">Uncharacterized protein LOC105045393</fullName>
    </submittedName>
</protein>
<dbReference type="AlphaFoldDB" id="A0A6I9REC2"/>
<dbReference type="OrthoDB" id="10557407at2759"/>
<feature type="compositionally biased region" description="Basic and acidic residues" evidence="1">
    <location>
        <begin position="168"/>
        <end position="178"/>
    </location>
</feature>
<accession>A0A6I9REC2</accession>
<proteinExistence type="predicted"/>
<evidence type="ECO:0000313" key="2">
    <source>
        <dbReference type="Proteomes" id="UP000504607"/>
    </source>
</evidence>
<reference evidence="3" key="1">
    <citation type="submission" date="2025-08" db="UniProtKB">
        <authorList>
            <consortium name="RefSeq"/>
        </authorList>
    </citation>
    <scope>IDENTIFICATION</scope>
</reference>
<dbReference type="InParanoid" id="A0A6I9REC2"/>
<name>A0A6I9REC2_ELAGV</name>
<feature type="compositionally biased region" description="Basic and acidic residues" evidence="1">
    <location>
        <begin position="198"/>
        <end position="215"/>
    </location>
</feature>
<sequence>MKYGILSVLHHANSSLLPPSIGVWECVRRAYKAKTYKRRNSVEGSASLPAMQGLQVRVSIGTNPWRPRFKQVSQGRTNATIPKETSPSTWKDKEFQVPVTLYKEDEDTVYKEDDEAGLVPPTVVTVEPRKKSITIRDGTELREEKNVKDMWGKKASMGERGNVGEPQAAKDGETEKKPPRGPRPKQPNPFVAPDINEASDKFIAQKKEDWKRSNG</sequence>
<evidence type="ECO:0000256" key="1">
    <source>
        <dbReference type="SAM" id="MobiDB-lite"/>
    </source>
</evidence>
<keyword evidence="2" id="KW-1185">Reference proteome</keyword>
<dbReference type="Proteomes" id="UP000504607">
    <property type="component" value="Chromosome 5"/>
</dbReference>
<evidence type="ECO:0000313" key="3">
    <source>
        <dbReference type="RefSeq" id="XP_010921959.1"/>
    </source>
</evidence>